<evidence type="ECO:0000256" key="1">
    <source>
        <dbReference type="ARBA" id="ARBA00022598"/>
    </source>
</evidence>
<sequence length="395" mass="42114">MGSADQVLQRADDAIEHIRGICFKTGPPRQVGAELEWTTHRTADPTAYLRPGELVEALGAHAPATLGNPNPVPLPGGGAVTVEPGGQVEISSAPAGSLTALHAAVTADETALTDLLGRAGLSLGERGLDPHREPRRILDTPRYAAMERIFNPAGRTMMGGTAGFQICLDAGEAAQIPARWAALHEIGPAMLALFANSPRDGWASARMAAWYGIETHRTDPVPQTADPALSWAEYAVDAPLLCIRRPDGNWDAPRGMTFRQWIDEGVPTLDDLDYHLGTLFPPVRPRGYLEVRYLDTQPAGEWIAPAALIVTVFADDVLTDRARDLAASAAGRWHTAARLGLADHPVREAATALADLALRNLHRTGLPAPVRDTVTDIVTSRLHHAASGRGLGIPA</sequence>
<dbReference type="RefSeq" id="WP_092555239.1">
    <property type="nucleotide sequence ID" value="NZ_BOMJ01000002.1"/>
</dbReference>
<proteinExistence type="inferred from homology"/>
<evidence type="ECO:0000313" key="7">
    <source>
        <dbReference type="EMBL" id="SDT79775.1"/>
    </source>
</evidence>
<dbReference type="Gene3D" id="3.30.590.20">
    <property type="match status" value="1"/>
</dbReference>
<name>A0A1H2DAJ5_9ACTN</name>
<dbReference type="AlphaFoldDB" id="A0A1H2DAJ5"/>
<dbReference type="UniPathway" id="UPA01014"/>
<evidence type="ECO:0000256" key="6">
    <source>
        <dbReference type="PIRNR" id="PIRNR017901"/>
    </source>
</evidence>
<dbReference type="GO" id="GO:0004357">
    <property type="term" value="F:glutamate-cysteine ligase activity"/>
    <property type="evidence" value="ECO:0007669"/>
    <property type="project" value="UniProtKB-UniRule"/>
</dbReference>
<organism evidence="7 8">
    <name type="scientific">Actinoplanes derwentensis</name>
    <dbReference type="NCBI Taxonomy" id="113562"/>
    <lineage>
        <taxon>Bacteria</taxon>
        <taxon>Bacillati</taxon>
        <taxon>Actinomycetota</taxon>
        <taxon>Actinomycetes</taxon>
        <taxon>Micromonosporales</taxon>
        <taxon>Micromonosporaceae</taxon>
        <taxon>Actinoplanes</taxon>
    </lineage>
</organism>
<dbReference type="GO" id="GO:0052699">
    <property type="term" value="P:ergothioneine biosynthetic process"/>
    <property type="evidence" value="ECO:0007669"/>
    <property type="project" value="UniProtKB-UniRule"/>
</dbReference>
<dbReference type="InterPro" id="IPR017809">
    <property type="entry name" value="EgtA_Actinobacteria"/>
</dbReference>
<dbReference type="GO" id="GO:0005524">
    <property type="term" value="F:ATP binding"/>
    <property type="evidence" value="ECO:0007669"/>
    <property type="project" value="UniProtKB-UniRule"/>
</dbReference>
<gene>
    <name evidence="5" type="primary">egtA</name>
    <name evidence="7" type="ORF">SAMN04489716_8926</name>
</gene>
<evidence type="ECO:0000256" key="4">
    <source>
        <dbReference type="ARBA" id="ARBA00048819"/>
    </source>
</evidence>
<dbReference type="Pfam" id="PF04107">
    <property type="entry name" value="GCS2"/>
    <property type="match status" value="1"/>
</dbReference>
<evidence type="ECO:0000256" key="2">
    <source>
        <dbReference type="ARBA" id="ARBA00022741"/>
    </source>
</evidence>
<evidence type="ECO:0000256" key="3">
    <source>
        <dbReference type="ARBA" id="ARBA00022840"/>
    </source>
</evidence>
<keyword evidence="1 5" id="KW-0436">Ligase</keyword>
<dbReference type="STRING" id="113562.SAMN04489716_8926"/>
<dbReference type="EMBL" id="LT629758">
    <property type="protein sequence ID" value="SDT79775.1"/>
    <property type="molecule type" value="Genomic_DNA"/>
</dbReference>
<evidence type="ECO:0000313" key="8">
    <source>
        <dbReference type="Proteomes" id="UP000198688"/>
    </source>
</evidence>
<dbReference type="InterPro" id="IPR006336">
    <property type="entry name" value="GCS2"/>
</dbReference>
<comment type="catalytic activity">
    <reaction evidence="4 5 6">
        <text>L-cysteine + L-glutamate + ATP = gamma-L-glutamyl-L-cysteine + ADP + phosphate + H(+)</text>
        <dbReference type="Rhea" id="RHEA:13285"/>
        <dbReference type="ChEBI" id="CHEBI:15378"/>
        <dbReference type="ChEBI" id="CHEBI:29985"/>
        <dbReference type="ChEBI" id="CHEBI:30616"/>
        <dbReference type="ChEBI" id="CHEBI:35235"/>
        <dbReference type="ChEBI" id="CHEBI:43474"/>
        <dbReference type="ChEBI" id="CHEBI:58173"/>
        <dbReference type="ChEBI" id="CHEBI:456216"/>
        <dbReference type="EC" id="6.3.2.2"/>
    </reaction>
</comment>
<comment type="pathway">
    <text evidence="5">Amino-acid biosynthesis; ergothioneine biosynthesis.</text>
</comment>
<dbReference type="InterPro" id="IPR014746">
    <property type="entry name" value="Gln_synth/guanido_kin_cat_dom"/>
</dbReference>
<comment type="function">
    <text evidence="5">Catalyzes the synthesis of gamma-glutamylcysteine (gamma-GC). This compound is used as substrate for the biosynthesis of the low-molecular thiol compound ergothioneine.</text>
</comment>
<keyword evidence="2 5" id="KW-0547">Nucleotide-binding</keyword>
<dbReference type="PANTHER" id="PTHR34378">
    <property type="entry name" value="GLUTAMATE--CYSTEINE LIGASE, CHLOROPLASTIC"/>
    <property type="match status" value="1"/>
</dbReference>
<reference evidence="7 8" key="1">
    <citation type="submission" date="2016-10" db="EMBL/GenBank/DDBJ databases">
        <authorList>
            <person name="de Groot N.N."/>
        </authorList>
    </citation>
    <scope>NUCLEOTIDE SEQUENCE [LARGE SCALE GENOMIC DNA]</scope>
    <source>
        <strain evidence="7 8">DSM 43941</strain>
    </source>
</reference>
<comment type="similarity">
    <text evidence="5 6">Belongs to the glutamate--cysteine ligase type 2 family. EgtA subfamily.</text>
</comment>
<dbReference type="Proteomes" id="UP000198688">
    <property type="component" value="Chromosome I"/>
</dbReference>
<evidence type="ECO:0000256" key="5">
    <source>
        <dbReference type="HAMAP-Rule" id="MF_02034"/>
    </source>
</evidence>
<keyword evidence="3 5" id="KW-0067">ATP-binding</keyword>
<dbReference type="GO" id="GO:0006750">
    <property type="term" value="P:glutathione biosynthetic process"/>
    <property type="evidence" value="ECO:0007669"/>
    <property type="project" value="UniProtKB-UniRule"/>
</dbReference>
<keyword evidence="8" id="KW-1185">Reference proteome</keyword>
<dbReference type="InterPro" id="IPR035434">
    <property type="entry name" value="GCL_bact_plant"/>
</dbReference>
<dbReference type="PIRSF" id="PIRSF017901">
    <property type="entry name" value="GCL"/>
    <property type="match status" value="1"/>
</dbReference>
<dbReference type="SUPFAM" id="SSF55931">
    <property type="entry name" value="Glutamine synthetase/guanido kinase"/>
    <property type="match status" value="1"/>
</dbReference>
<dbReference type="EC" id="6.3.2.2" evidence="5"/>
<dbReference type="HAMAP" id="MF_02034">
    <property type="entry name" value="EgtA"/>
    <property type="match status" value="1"/>
</dbReference>
<protein>
    <recommendedName>
        <fullName evidence="5">Glutamate--cysteine ligase EgtA</fullName>
        <ecNumber evidence="5">6.3.2.2</ecNumber>
    </recommendedName>
    <alternativeName>
        <fullName evidence="5">Gamma-glutamylcysteine synthase</fullName>
        <shortName evidence="5">GCS</shortName>
        <shortName evidence="5">Gamma-ECS</shortName>
    </alternativeName>
</protein>
<dbReference type="OrthoDB" id="9780152at2"/>
<dbReference type="PANTHER" id="PTHR34378:SF1">
    <property type="entry name" value="GLUTAMATE--CYSTEINE LIGASE, CHLOROPLASTIC"/>
    <property type="match status" value="1"/>
</dbReference>
<accession>A0A1H2DAJ5</accession>